<comment type="similarity">
    <text evidence="1">Belongs to the complex I NDUFA12 subunit family.</text>
</comment>
<evidence type="ECO:0000256" key="1">
    <source>
        <dbReference type="ARBA" id="ARBA00007355"/>
    </source>
</evidence>
<proteinExistence type="inferred from homology"/>
<evidence type="ECO:0000256" key="2">
    <source>
        <dbReference type="SAM" id="MobiDB-lite"/>
    </source>
</evidence>
<evidence type="ECO:0000313" key="3">
    <source>
        <dbReference type="EMBL" id="RMZ12851.1"/>
    </source>
</evidence>
<accession>A0A3M7HHJ0</accession>
<reference evidence="3 4" key="1">
    <citation type="journal article" date="2018" name="BMC Genomics">
        <title>Genomic evidence for intraspecific hybridization in a clonal and extremely halotolerant yeast.</title>
        <authorList>
            <person name="Gostincar C."/>
            <person name="Stajich J.E."/>
            <person name="Zupancic J."/>
            <person name="Zalar P."/>
            <person name="Gunde-Cimerman N."/>
        </authorList>
    </citation>
    <scope>NUCLEOTIDE SEQUENCE [LARGE SCALE GENOMIC DNA]</scope>
    <source>
        <strain evidence="3 4">EXF-562</strain>
    </source>
</reference>
<dbReference type="Pfam" id="PF05071">
    <property type="entry name" value="NDUFA12"/>
    <property type="match status" value="1"/>
</dbReference>
<dbReference type="EMBL" id="QWIS01000040">
    <property type="protein sequence ID" value="RMZ12851.1"/>
    <property type="molecule type" value="Genomic_DNA"/>
</dbReference>
<dbReference type="VEuPathDB" id="FungiDB:BTJ68_05723"/>
<dbReference type="InterPro" id="IPR007763">
    <property type="entry name" value="NDUFA12"/>
</dbReference>
<dbReference type="AlphaFoldDB" id="A0A3M7HHJ0"/>
<name>A0A3M7HHJ0_HORWE</name>
<gene>
    <name evidence="3" type="ORF">D0860_02795</name>
</gene>
<dbReference type="PANTHER" id="PTHR32470">
    <property type="entry name" value="ADH DEHYDROGENASE [UBIQUINONE] 1 ALPHA SUBCOMPLEX ASSEMBLY FACTOR 2"/>
    <property type="match status" value="1"/>
</dbReference>
<dbReference type="GO" id="GO:0005739">
    <property type="term" value="C:mitochondrion"/>
    <property type="evidence" value="ECO:0007669"/>
    <property type="project" value="TreeGrafter"/>
</dbReference>
<dbReference type="GO" id="GO:0032981">
    <property type="term" value="P:mitochondrial respiratory chain complex I assembly"/>
    <property type="evidence" value="ECO:0007669"/>
    <property type="project" value="TreeGrafter"/>
</dbReference>
<feature type="compositionally biased region" description="Basic and acidic residues" evidence="2">
    <location>
        <begin position="153"/>
        <end position="191"/>
    </location>
</feature>
<dbReference type="GO" id="GO:0045271">
    <property type="term" value="C:respiratory chain complex I"/>
    <property type="evidence" value="ECO:0007669"/>
    <property type="project" value="InterPro"/>
</dbReference>
<evidence type="ECO:0000313" key="4">
    <source>
        <dbReference type="Proteomes" id="UP000280598"/>
    </source>
</evidence>
<dbReference type="PANTHER" id="PTHR32470:SF2">
    <property type="entry name" value="NADH DEHYDROGENASE [UBIQUINONE] 1 ALPHA SUBCOMPLEX ASSEMBLY FACTOR 2"/>
    <property type="match status" value="1"/>
</dbReference>
<dbReference type="InterPro" id="IPR052618">
    <property type="entry name" value="ComplexI_NDUFA12"/>
</dbReference>
<protein>
    <submittedName>
        <fullName evidence="3">Uncharacterized protein</fullName>
    </submittedName>
</protein>
<feature type="region of interest" description="Disordered" evidence="2">
    <location>
        <begin position="114"/>
        <end position="203"/>
    </location>
</feature>
<comment type="caution">
    <text evidence="3">The sequence shown here is derived from an EMBL/GenBank/DDBJ whole genome shotgun (WGS) entry which is preliminary data.</text>
</comment>
<sequence length="289" mass="33072">MASRPGYIKSLWLTWKSLRLPWRKQFLVGSDLAGNTFWEFKDALNANRFRRIVKYSRKTDYADVKISPQWHQWLRHTRFEAPTIPEQQYEVSRQAMMKQLAAQADERWKSVPSYLDPPRMQQSQPPTEMKDPGGYTGQTAPEGSEGVTSGVEDAEKVQEVSAGKDTKEVDEGRFKGKTREKEIPPWEKDLPKGNPGDSWQPQEWTPGVARRRRWLTLTTRAMIPADTMRGSPYFDLDIMSMLKSLSEAVPTAVEAQALHEKTPTHVASNFSIKASKLRVRVIALMILKP</sequence>
<organism evidence="3 4">
    <name type="scientific">Hortaea werneckii</name>
    <name type="common">Black yeast</name>
    <name type="synonym">Cladosporium werneckii</name>
    <dbReference type="NCBI Taxonomy" id="91943"/>
    <lineage>
        <taxon>Eukaryota</taxon>
        <taxon>Fungi</taxon>
        <taxon>Dikarya</taxon>
        <taxon>Ascomycota</taxon>
        <taxon>Pezizomycotina</taxon>
        <taxon>Dothideomycetes</taxon>
        <taxon>Dothideomycetidae</taxon>
        <taxon>Mycosphaerellales</taxon>
        <taxon>Teratosphaeriaceae</taxon>
        <taxon>Hortaea</taxon>
    </lineage>
</organism>
<dbReference type="Proteomes" id="UP000280598">
    <property type="component" value="Unassembled WGS sequence"/>
</dbReference>